<name>A0A5B0NLG6_PUCGR</name>
<protein>
    <submittedName>
        <fullName evidence="1">Uncharacterized protein</fullName>
    </submittedName>
</protein>
<comment type="caution">
    <text evidence="1">The sequence shown here is derived from an EMBL/GenBank/DDBJ whole genome shotgun (WGS) entry which is preliminary data.</text>
</comment>
<dbReference type="EMBL" id="VDEP01000405">
    <property type="protein sequence ID" value="KAA1088749.1"/>
    <property type="molecule type" value="Genomic_DNA"/>
</dbReference>
<dbReference type="PANTHER" id="PTHR33069">
    <property type="entry name" value="CHROMOSOME 7, WHOLE GENOME SHOTGUN SEQUENCE-RELATED"/>
    <property type="match status" value="1"/>
</dbReference>
<dbReference type="Proteomes" id="UP000325313">
    <property type="component" value="Unassembled WGS sequence"/>
</dbReference>
<dbReference type="PANTHER" id="PTHR33069:SF3">
    <property type="entry name" value="DYNEIN HEAVY CHAIN TAIL DOMAIN-CONTAINING PROTEIN"/>
    <property type="match status" value="1"/>
</dbReference>
<evidence type="ECO:0000313" key="1">
    <source>
        <dbReference type="EMBL" id="KAA1088749.1"/>
    </source>
</evidence>
<evidence type="ECO:0000313" key="2">
    <source>
        <dbReference type="Proteomes" id="UP000325313"/>
    </source>
</evidence>
<gene>
    <name evidence="1" type="ORF">PGTUg99_026268</name>
</gene>
<organism evidence="1 2">
    <name type="scientific">Puccinia graminis f. sp. tritici</name>
    <dbReference type="NCBI Taxonomy" id="56615"/>
    <lineage>
        <taxon>Eukaryota</taxon>
        <taxon>Fungi</taxon>
        <taxon>Dikarya</taxon>
        <taxon>Basidiomycota</taxon>
        <taxon>Pucciniomycotina</taxon>
        <taxon>Pucciniomycetes</taxon>
        <taxon>Pucciniales</taxon>
        <taxon>Pucciniaceae</taxon>
        <taxon>Puccinia</taxon>
    </lineage>
</organism>
<sequence length="420" mass="48919">MVQQNCSAQLLTLHQMITMSDSREGTYDSNISRTNLVVQGFSRLIRKSSSLGDVHVRAIEAFSAHSVYSKEDLLNQLHSHHLPLLSNQLKTLSLSPIPSGLWKESNEDLELILQTQSDLEHTLDQIKFTIASVCTSPHSQSKDQHLKALKWFRITHLQQRVHDEVLPVMRLIFRHAENLFRQIELAPEDLKRQSNRCHYKKRLSNEVYRASKLIELVTIESTQWSDLDLAQEDWESELDKIEQMIRHNITMITPPPNFRQEYEASVRRLTHVPVIRLARLSIPIIKLSKLFFMKISKRGMNQRRLSPYTEMSSNEIDIFSQSVAGVAYHVQILIQLFYHNDMAYSDAASHEFTAVTNQIKNELESALLFILLHFLPLVPDTQGFPAQKYYKTWFVTWKIQFNFSIDNFQQALKEFQNTPF</sequence>
<accession>A0A5B0NLG6</accession>
<proteinExistence type="predicted"/>
<dbReference type="AlphaFoldDB" id="A0A5B0NLG6"/>
<reference evidence="1 2" key="1">
    <citation type="submission" date="2019-05" db="EMBL/GenBank/DDBJ databases">
        <title>Emergence of the Ug99 lineage of the wheat stem rust pathogen through somatic hybridization.</title>
        <authorList>
            <person name="Li F."/>
            <person name="Upadhyaya N.M."/>
            <person name="Sperschneider J."/>
            <person name="Matny O."/>
            <person name="Nguyen-Phuc H."/>
            <person name="Mago R."/>
            <person name="Raley C."/>
            <person name="Miller M.E."/>
            <person name="Silverstein K.A.T."/>
            <person name="Henningsen E."/>
            <person name="Hirsch C.D."/>
            <person name="Visser B."/>
            <person name="Pretorius Z.A."/>
            <person name="Steffenson B.J."/>
            <person name="Schwessinger B."/>
            <person name="Dodds P.N."/>
            <person name="Figueroa M."/>
        </authorList>
    </citation>
    <scope>NUCLEOTIDE SEQUENCE [LARGE SCALE GENOMIC DNA]</scope>
    <source>
        <strain evidence="1 2">Ug99</strain>
    </source>
</reference>